<evidence type="ECO:0000256" key="2">
    <source>
        <dbReference type="ARBA" id="ARBA00022645"/>
    </source>
</evidence>
<keyword evidence="2" id="KW-0121">Carboxypeptidase</keyword>
<evidence type="ECO:0000313" key="9">
    <source>
        <dbReference type="EMBL" id="KAK7717141.1"/>
    </source>
</evidence>
<proteinExistence type="inferred from homology"/>
<keyword evidence="4" id="KW-0378">Hydrolase</keyword>
<dbReference type="InterPro" id="IPR001466">
    <property type="entry name" value="Beta-lactam-related"/>
</dbReference>
<protein>
    <recommendedName>
        <fullName evidence="8">Beta-lactamase-related domain-containing protein</fullName>
    </recommendedName>
</protein>
<evidence type="ECO:0000256" key="4">
    <source>
        <dbReference type="ARBA" id="ARBA00022801"/>
    </source>
</evidence>
<dbReference type="Proteomes" id="UP001430848">
    <property type="component" value="Unassembled WGS sequence"/>
</dbReference>
<organism evidence="9 10">
    <name type="scientific">Diaporthe eres</name>
    <name type="common">Phomopsis oblonga</name>
    <dbReference type="NCBI Taxonomy" id="83184"/>
    <lineage>
        <taxon>Eukaryota</taxon>
        <taxon>Fungi</taxon>
        <taxon>Dikarya</taxon>
        <taxon>Ascomycota</taxon>
        <taxon>Pezizomycotina</taxon>
        <taxon>Sordariomycetes</taxon>
        <taxon>Sordariomycetidae</taxon>
        <taxon>Diaporthales</taxon>
        <taxon>Diaporthaceae</taxon>
        <taxon>Diaporthe</taxon>
        <taxon>Diaporthe eres species complex</taxon>
    </lineage>
</organism>
<name>A0ABR1NVY2_DIAER</name>
<evidence type="ECO:0000313" key="10">
    <source>
        <dbReference type="Proteomes" id="UP001430848"/>
    </source>
</evidence>
<dbReference type="PANTHER" id="PTHR46825">
    <property type="entry name" value="D-ALANYL-D-ALANINE-CARBOXYPEPTIDASE/ENDOPEPTIDASE AMPH"/>
    <property type="match status" value="1"/>
</dbReference>
<dbReference type="PANTHER" id="PTHR46825:SF15">
    <property type="entry name" value="BETA-LACTAMASE-RELATED DOMAIN-CONTAINING PROTEIN"/>
    <property type="match status" value="1"/>
</dbReference>
<comment type="caution">
    <text evidence="9">The sequence shown here is derived from an EMBL/GenBank/DDBJ whole genome shotgun (WGS) entry which is preliminary data.</text>
</comment>
<dbReference type="InterPro" id="IPR050491">
    <property type="entry name" value="AmpC-like"/>
</dbReference>
<dbReference type="Gene3D" id="3.40.50.1820">
    <property type="entry name" value="alpha/beta hydrolase"/>
    <property type="match status" value="2"/>
</dbReference>
<sequence>MKLFGQSLIRLALIAVQLSPLTQGAVVSRQPGHRKRSFLNPATEKFLINGTSLPYVPFDIGESYGGVLPVGSSTNGTSPPGNTTEQQLYFWFFPSENPEATDEVLIWLNGGPVPVGFSEGNVTGAGSAETAQQFLEFWKHFVDTFGLAGAKTYITGVSYAGQYVPYIASAMLGREDTTYFNLQGSMIYDPAINEDVPLVEVPMLAFTEYWQNLLKLNSTFLDYIRGQHAEAGYTSFYEEHFTFPPKGVFPSANNSADFSSRIRGLIEDAMTLQEPCFNVYHITDTCPTLWSWNAEDAFPLPPFTQAGIQDPQLNPGDQGPYYNLTVVRDAIHAPVGREWEACSPNSVFTNPSNATSGDGSPRSQLTVMPGVFDRTPGISIVANGQFDMLIPSNGTLFSLQNVTWRGAQGFSEYPPNTLQIPHSGINASDENGPWGSFAKIEGAGRSGEMGKWVFERGVGFVDVAYAGHGVGRYNAAAMFRIVEVLLGRVGVEEGFGGAPWSVDIAAPEPPPQQPLGHVDNEEFTGGLPFSTSALEEYIEGAMEKWHAPGMAGFGYASLPSTPVTPHTLFWAGSTTKSFVAAALSLLVDNATSDHSHPPPAVGFGWATPMSQLLRDDFVLSDDWATAHVTVEDCLSHRTGYPRHDYSAADDTRGLVRNLRHLPMSAEPRTTFQYNNMMWAAAGYLVSTVSGSGLGEFLHRHLWGPMGMGETFLGDWDPELLESSGPRIADGYLWVNSTGQYVMQSRGVTSRWLRVDEGAGAVVSNVLDYTKYLRVMMAEAGPISKAGHRELKKPRTFHNLHEGLFVGPETYGLGWMSAVFEGHQVFYHTGTVVPFVTFMVMVPSKSYGIVVMANGWSHVRELVTYRVLYDLFGVEESRRRDWESQFEEEDALEARNLATCSERIYPDVPSPPIPASVPLKNHTGQFRHVAYGDISVSLECNDTAPSTAVSAGVGAGSCRLRMSRDHPERIAGYLEHKTGDFWLTFGFDEEVPEVIQVCLRVQFQVDSGGIVTHIGVDMRLEGEDGPLVWFERVQ</sequence>
<dbReference type="InterPro" id="IPR001563">
    <property type="entry name" value="Peptidase_S10"/>
</dbReference>
<gene>
    <name evidence="9" type="ORF">SLS63_010760</name>
</gene>
<keyword evidence="5" id="KW-0325">Glycoprotein</keyword>
<dbReference type="InterPro" id="IPR012338">
    <property type="entry name" value="Beta-lactam/transpept-like"/>
</dbReference>
<feature type="signal peptide" evidence="7">
    <location>
        <begin position="1"/>
        <end position="24"/>
    </location>
</feature>
<dbReference type="Gene3D" id="3.40.710.10">
    <property type="entry name" value="DD-peptidase/beta-lactamase superfamily"/>
    <property type="match status" value="1"/>
</dbReference>
<accession>A0ABR1NVY2</accession>
<comment type="similarity">
    <text evidence="1">Belongs to the peptidase S10 family.</text>
</comment>
<dbReference type="SUPFAM" id="SSF53474">
    <property type="entry name" value="alpha/beta-Hydrolases"/>
    <property type="match status" value="1"/>
</dbReference>
<dbReference type="Pfam" id="PF00144">
    <property type="entry name" value="Beta-lactamase"/>
    <property type="match status" value="1"/>
</dbReference>
<keyword evidence="7" id="KW-0732">Signal</keyword>
<evidence type="ECO:0000256" key="1">
    <source>
        <dbReference type="ARBA" id="ARBA00009431"/>
    </source>
</evidence>
<evidence type="ECO:0000256" key="5">
    <source>
        <dbReference type="ARBA" id="ARBA00023180"/>
    </source>
</evidence>
<evidence type="ECO:0000256" key="6">
    <source>
        <dbReference type="ARBA" id="ARBA00038215"/>
    </source>
</evidence>
<dbReference type="InterPro" id="IPR029058">
    <property type="entry name" value="AB_hydrolase_fold"/>
</dbReference>
<dbReference type="EMBL" id="JAKNSF020000093">
    <property type="protein sequence ID" value="KAK7717141.1"/>
    <property type="molecule type" value="Genomic_DNA"/>
</dbReference>
<evidence type="ECO:0000256" key="7">
    <source>
        <dbReference type="SAM" id="SignalP"/>
    </source>
</evidence>
<feature type="domain" description="Beta-lactamase-related" evidence="8">
    <location>
        <begin position="551"/>
        <end position="856"/>
    </location>
</feature>
<feature type="chain" id="PRO_5045438112" description="Beta-lactamase-related domain-containing protein" evidence="7">
    <location>
        <begin position="25"/>
        <end position="1033"/>
    </location>
</feature>
<comment type="similarity">
    <text evidence="6">Belongs to the peptidase S12 family.</text>
</comment>
<keyword evidence="3" id="KW-0645">Protease</keyword>
<reference evidence="9 10" key="1">
    <citation type="submission" date="2024-02" db="EMBL/GenBank/DDBJ databases">
        <title>De novo assembly and annotation of 12 fungi associated with fruit tree decline syndrome in Ontario, Canada.</title>
        <authorList>
            <person name="Sulman M."/>
            <person name="Ellouze W."/>
            <person name="Ilyukhin E."/>
        </authorList>
    </citation>
    <scope>NUCLEOTIDE SEQUENCE [LARGE SCALE GENOMIC DNA]</scope>
    <source>
        <strain evidence="9 10">M169</strain>
    </source>
</reference>
<evidence type="ECO:0000256" key="3">
    <source>
        <dbReference type="ARBA" id="ARBA00022670"/>
    </source>
</evidence>
<keyword evidence="10" id="KW-1185">Reference proteome</keyword>
<dbReference type="Pfam" id="PF00450">
    <property type="entry name" value="Peptidase_S10"/>
    <property type="match status" value="1"/>
</dbReference>
<dbReference type="SUPFAM" id="SSF56601">
    <property type="entry name" value="beta-lactamase/transpeptidase-like"/>
    <property type="match status" value="1"/>
</dbReference>
<evidence type="ECO:0000259" key="8">
    <source>
        <dbReference type="Pfam" id="PF00144"/>
    </source>
</evidence>